<keyword evidence="3" id="KW-0175">Coiled coil</keyword>
<dbReference type="AlphaFoldDB" id="A0AAD2A266"/>
<accession>A0AAD2A266</accession>
<organism evidence="6 7">
    <name type="scientific">Fraxinus pennsylvanica</name>
    <dbReference type="NCBI Taxonomy" id="56036"/>
    <lineage>
        <taxon>Eukaryota</taxon>
        <taxon>Viridiplantae</taxon>
        <taxon>Streptophyta</taxon>
        <taxon>Embryophyta</taxon>
        <taxon>Tracheophyta</taxon>
        <taxon>Spermatophyta</taxon>
        <taxon>Magnoliopsida</taxon>
        <taxon>eudicotyledons</taxon>
        <taxon>Gunneridae</taxon>
        <taxon>Pentapetalae</taxon>
        <taxon>asterids</taxon>
        <taxon>lamiids</taxon>
        <taxon>Lamiales</taxon>
        <taxon>Oleaceae</taxon>
        <taxon>Oleeae</taxon>
        <taxon>Fraxinus</taxon>
    </lineage>
</organism>
<evidence type="ECO:0000313" key="7">
    <source>
        <dbReference type="Proteomes" id="UP000834106"/>
    </source>
</evidence>
<evidence type="ECO:0000313" key="6">
    <source>
        <dbReference type="EMBL" id="CAI9777600.1"/>
    </source>
</evidence>
<evidence type="ECO:0000259" key="5">
    <source>
        <dbReference type="Pfam" id="PF08701"/>
    </source>
</evidence>
<protein>
    <recommendedName>
        <fullName evidence="5">Guanine nucleotide-binding protein-like 3 N-terminal domain-containing protein</fullName>
    </recommendedName>
</protein>
<feature type="compositionally biased region" description="Basic and acidic residues" evidence="4">
    <location>
        <begin position="154"/>
        <end position="163"/>
    </location>
</feature>
<proteinExistence type="predicted"/>
<evidence type="ECO:0000256" key="3">
    <source>
        <dbReference type="SAM" id="Coils"/>
    </source>
</evidence>
<feature type="region of interest" description="Disordered" evidence="4">
    <location>
        <begin position="149"/>
        <end position="188"/>
    </location>
</feature>
<dbReference type="Pfam" id="PF08701">
    <property type="entry name" value="GN3L_Grn1"/>
    <property type="match status" value="1"/>
</dbReference>
<keyword evidence="7" id="KW-1185">Reference proteome</keyword>
<feature type="coiled-coil region" evidence="3">
    <location>
        <begin position="189"/>
        <end position="217"/>
    </location>
</feature>
<evidence type="ECO:0000256" key="1">
    <source>
        <dbReference type="ARBA" id="ARBA00004123"/>
    </source>
</evidence>
<keyword evidence="2" id="KW-0539">Nucleus</keyword>
<feature type="region of interest" description="Disordered" evidence="4">
    <location>
        <begin position="282"/>
        <end position="311"/>
    </location>
</feature>
<dbReference type="GO" id="GO:0005634">
    <property type="term" value="C:nucleus"/>
    <property type="evidence" value="ECO:0007669"/>
    <property type="project" value="UniProtKB-SubCell"/>
</dbReference>
<gene>
    <name evidence="6" type="ORF">FPE_LOCUS25030</name>
</gene>
<dbReference type="InterPro" id="IPR014813">
    <property type="entry name" value="Gnl3_N_dom"/>
</dbReference>
<comment type="subcellular location">
    <subcellularLocation>
        <location evidence="1">Nucleus</location>
    </subcellularLocation>
</comment>
<feature type="domain" description="Guanine nucleotide-binding protein-like 3 N-terminal" evidence="5">
    <location>
        <begin position="156"/>
        <end position="219"/>
    </location>
</feature>
<name>A0AAD2A266_9LAMI</name>
<feature type="compositionally biased region" description="Acidic residues" evidence="4">
    <location>
        <begin position="301"/>
        <end position="311"/>
    </location>
</feature>
<reference evidence="6" key="1">
    <citation type="submission" date="2023-05" db="EMBL/GenBank/DDBJ databases">
        <authorList>
            <person name="Huff M."/>
        </authorList>
    </citation>
    <scope>NUCLEOTIDE SEQUENCE</scope>
</reference>
<evidence type="ECO:0000256" key="2">
    <source>
        <dbReference type="ARBA" id="ARBA00023242"/>
    </source>
</evidence>
<feature type="compositionally biased region" description="Acidic residues" evidence="4">
    <location>
        <begin position="164"/>
        <end position="175"/>
    </location>
</feature>
<dbReference type="Proteomes" id="UP000834106">
    <property type="component" value="Chromosome 15"/>
</dbReference>
<dbReference type="EMBL" id="OU503050">
    <property type="protein sequence ID" value="CAI9777600.1"/>
    <property type="molecule type" value="Genomic_DNA"/>
</dbReference>
<sequence>MTSGRPQGSLLNPFPSLLQCSSKCGGGFTALVMAHKLAPLLILKLSLLNLVNGTKHVAARSRERFQPSGSGRSFTYLQLRDESRVQSPDGRNGSGNWCLSVFKLDELGLEILRITLPVSLALTADSVFLDRIFTLSTRTQVRPCLPGQAQTFKHGQEKQKEQEQEGAIEEEVQDNTEEKDPGIPNDWPFKEQELKALEARRQRAIQEQEEKKAARKERRLYNRVSRRLGSVLLVQQQSGEEMPFFGAGVGKPLRFGAALEGSRDLGENKWILDCAGWDDVSIPDLNQSKDSGDQVGNGEDQSTESGDEDGG</sequence>
<evidence type="ECO:0000256" key="4">
    <source>
        <dbReference type="SAM" id="MobiDB-lite"/>
    </source>
</evidence>